<evidence type="ECO:0000313" key="4">
    <source>
        <dbReference type="EMBL" id="RKU47740.1"/>
    </source>
</evidence>
<evidence type="ECO:0000256" key="1">
    <source>
        <dbReference type="SAM" id="MobiDB-lite"/>
    </source>
</evidence>
<evidence type="ECO:0000256" key="2">
    <source>
        <dbReference type="SAM" id="Phobius"/>
    </source>
</evidence>
<keyword evidence="2" id="KW-0812">Transmembrane</keyword>
<sequence>MWRGCFGWKFWHVTLGITCQAFLWAVVDADCGPYPISIKIGNVTLTNKSSARGLAVSVGSPQQDFAFLPQWPLNNTMVYGTSGFCDLRQEKWTETGCITFRGGEYSMITSDTRKVPSPDSYPIEKGGYPQMNFVSDNIRLNDNHTLPSFPIGIALSAWGEQAYHNMMAIGMGVNSTMLSTLKSTGKIAARAWGMFWGREGATRETQLDGSMVFGGYDRAKVVGQPYTQFLVADRSVCSTGMLVTVTDLVLNFANGTNASLFPPAKTSSISACIVPDYPVLMTMPNDPYFNNFRLLTNAFIEGRSFGIDFYSIRYNDSDIPYTGDLTIKLQSGLNVRIPNDQLIVPDRYSDSKTGQWVVNSTDPTIVINPIQDINGNDLSQLGRQFLSAAYLMVNEETGQFSLWAANPTLDEDLAAFDADGKEADSICPTTSSTNTTAPQPDALTATASNKGPAKAASGGLSTGAIAGIVIAAVAVIALASGLGVWLSRKKRARKAASQQGEYVETIVEEFPKARQTSYQPELPDTSGQWPHEMYADRTGPSPGSRYELAGSIPTVPDRGAGDRI</sequence>
<feature type="region of interest" description="Disordered" evidence="1">
    <location>
        <begin position="424"/>
        <end position="456"/>
    </location>
</feature>
<dbReference type="OrthoDB" id="5361565at2759"/>
<accession>A0A420YIP7</accession>
<dbReference type="PANTHER" id="PTHR16861">
    <property type="entry name" value="GLYCOPROTEIN 38"/>
    <property type="match status" value="1"/>
</dbReference>
<evidence type="ECO:0000256" key="3">
    <source>
        <dbReference type="SAM" id="SignalP"/>
    </source>
</evidence>
<keyword evidence="2" id="KW-0472">Membrane</keyword>
<feature type="signal peptide" evidence="3">
    <location>
        <begin position="1"/>
        <end position="29"/>
    </location>
</feature>
<proteinExistence type="predicted"/>
<feature type="transmembrane region" description="Helical" evidence="2">
    <location>
        <begin position="464"/>
        <end position="486"/>
    </location>
</feature>
<dbReference type="SUPFAM" id="SSF50630">
    <property type="entry name" value="Acid proteases"/>
    <property type="match status" value="1"/>
</dbReference>
<organism evidence="4 5">
    <name type="scientific">Coniochaeta pulveracea</name>
    <dbReference type="NCBI Taxonomy" id="177199"/>
    <lineage>
        <taxon>Eukaryota</taxon>
        <taxon>Fungi</taxon>
        <taxon>Dikarya</taxon>
        <taxon>Ascomycota</taxon>
        <taxon>Pezizomycotina</taxon>
        <taxon>Sordariomycetes</taxon>
        <taxon>Sordariomycetidae</taxon>
        <taxon>Coniochaetales</taxon>
        <taxon>Coniochaetaceae</taxon>
        <taxon>Coniochaeta</taxon>
    </lineage>
</organism>
<dbReference type="PANTHER" id="PTHR16861:SF4">
    <property type="entry name" value="SH3 DOMAIN PROTEIN (AFU_ORTHOLOGUE AFUA_1G13610)"/>
    <property type="match status" value="1"/>
</dbReference>
<keyword evidence="3" id="KW-0732">Signal</keyword>
<dbReference type="InterPro" id="IPR021109">
    <property type="entry name" value="Peptidase_aspartic_dom_sf"/>
</dbReference>
<dbReference type="EMBL" id="QVQW01000007">
    <property type="protein sequence ID" value="RKU47740.1"/>
    <property type="molecule type" value="Genomic_DNA"/>
</dbReference>
<dbReference type="STRING" id="177199.A0A420YIP7"/>
<feature type="compositionally biased region" description="Polar residues" evidence="1">
    <location>
        <begin position="427"/>
        <end position="438"/>
    </location>
</feature>
<evidence type="ECO:0000313" key="5">
    <source>
        <dbReference type="Proteomes" id="UP000275385"/>
    </source>
</evidence>
<dbReference type="AlphaFoldDB" id="A0A420YIP7"/>
<keyword evidence="2" id="KW-1133">Transmembrane helix</keyword>
<feature type="region of interest" description="Disordered" evidence="1">
    <location>
        <begin position="514"/>
        <end position="564"/>
    </location>
</feature>
<name>A0A420YIP7_9PEZI</name>
<dbReference type="Gene3D" id="2.40.70.10">
    <property type="entry name" value="Acid Proteases"/>
    <property type="match status" value="2"/>
</dbReference>
<comment type="caution">
    <text evidence="4">The sequence shown here is derived from an EMBL/GenBank/DDBJ whole genome shotgun (WGS) entry which is preliminary data.</text>
</comment>
<protein>
    <recommendedName>
        <fullName evidence="6">Peptidase A1 domain-containing protein</fullName>
    </recommendedName>
</protein>
<reference evidence="4 5" key="1">
    <citation type="submission" date="2018-08" db="EMBL/GenBank/DDBJ databases">
        <title>Draft genome of the lignicolous fungus Coniochaeta pulveracea.</title>
        <authorList>
            <person name="Borstlap C.J."/>
            <person name="De Witt R.N."/>
            <person name="Botha A."/>
            <person name="Volschenk H."/>
        </authorList>
    </citation>
    <scope>NUCLEOTIDE SEQUENCE [LARGE SCALE GENOMIC DNA]</scope>
    <source>
        <strain evidence="4 5">CAB683</strain>
    </source>
</reference>
<feature type="chain" id="PRO_5019180391" description="Peptidase A1 domain-containing protein" evidence="3">
    <location>
        <begin position="30"/>
        <end position="564"/>
    </location>
</feature>
<gene>
    <name evidence="4" type="ORF">DL546_003557</name>
</gene>
<evidence type="ECO:0008006" key="6">
    <source>
        <dbReference type="Google" id="ProtNLM"/>
    </source>
</evidence>
<dbReference type="Proteomes" id="UP000275385">
    <property type="component" value="Unassembled WGS sequence"/>
</dbReference>
<keyword evidence="5" id="KW-1185">Reference proteome</keyword>